<dbReference type="AlphaFoldDB" id="A0A086YZU4"/>
<dbReference type="Pfam" id="PF09355">
    <property type="entry name" value="Phage_Gp19"/>
    <property type="match status" value="1"/>
</dbReference>
<sequence length="139" mass="15629">MDDDTDEPKPFATTDDLAKRWHELTDAETRSAMELLDDASDKIRQRVPETNDTMWIETHMRTLRRICCAMVKRAMQQDSAGVPGGVSQTSETVGPFANSYSWSNPDGNLYLTKEELRDLGVAKQQAFSIDMCEATDGNH</sequence>
<dbReference type="RefSeq" id="WP_033504608.1">
    <property type="nucleotide sequence ID" value="NZ_CP011786.1"/>
</dbReference>
<evidence type="ECO:0000313" key="2">
    <source>
        <dbReference type="Proteomes" id="UP000029015"/>
    </source>
</evidence>
<accession>A0A086YZU4</accession>
<comment type="caution">
    <text evidence="1">The sequence shown here is derived from an EMBL/GenBank/DDBJ whole genome shotgun (WGS) entry which is preliminary data.</text>
</comment>
<proteinExistence type="predicted"/>
<dbReference type="Proteomes" id="UP000029015">
    <property type="component" value="Unassembled WGS sequence"/>
</dbReference>
<dbReference type="KEGG" id="bact:AB656_01090"/>
<dbReference type="InterPro" id="IPR018963">
    <property type="entry name" value="Mycophage_D29_Gp19"/>
</dbReference>
<dbReference type="PATRIC" id="fig|1437605.7.peg.219"/>
<protein>
    <submittedName>
        <fullName evidence="1">Phage protein Gp19/Gp15/Gp42</fullName>
    </submittedName>
</protein>
<name>A0A086YZU4_9BIFI</name>
<organism evidence="1 2">
    <name type="scientific">Bifidobacterium actinocoloniiforme DSM 22766</name>
    <dbReference type="NCBI Taxonomy" id="1437605"/>
    <lineage>
        <taxon>Bacteria</taxon>
        <taxon>Bacillati</taxon>
        <taxon>Actinomycetota</taxon>
        <taxon>Actinomycetes</taxon>
        <taxon>Bifidobacteriales</taxon>
        <taxon>Bifidobacteriaceae</taxon>
        <taxon>Bifidobacterium</taxon>
    </lineage>
</organism>
<dbReference type="eggNOG" id="ENOG50338N2">
    <property type="taxonomic scope" value="Bacteria"/>
</dbReference>
<dbReference type="STRING" id="1437605.AB656_01090"/>
<dbReference type="OrthoDB" id="3194840at2"/>
<dbReference type="EMBL" id="JGYK01000001">
    <property type="protein sequence ID" value="KFI39794.1"/>
    <property type="molecule type" value="Genomic_DNA"/>
</dbReference>
<keyword evidence="2" id="KW-1185">Reference proteome</keyword>
<evidence type="ECO:0000313" key="1">
    <source>
        <dbReference type="EMBL" id="KFI39794.1"/>
    </source>
</evidence>
<gene>
    <name evidence="1" type="ORF">BACT_0494</name>
</gene>
<reference evidence="1 2" key="1">
    <citation type="submission" date="2014-03" db="EMBL/GenBank/DDBJ databases">
        <title>Genomics of Bifidobacteria.</title>
        <authorList>
            <person name="Ventura M."/>
            <person name="Milani C."/>
            <person name="Lugli G.A."/>
        </authorList>
    </citation>
    <scope>NUCLEOTIDE SEQUENCE [LARGE SCALE GENOMIC DNA]</scope>
    <source>
        <strain evidence="1 2">DSM 22766</strain>
    </source>
</reference>